<evidence type="ECO:0000256" key="5">
    <source>
        <dbReference type="ARBA" id="ARBA00023136"/>
    </source>
</evidence>
<comment type="subcellular location">
    <subcellularLocation>
        <location evidence="1">Cell membrane</location>
        <topology evidence="1">Multi-pass membrane protein</topology>
    </subcellularLocation>
</comment>
<protein>
    <recommendedName>
        <fullName evidence="11">Ionotropic glutamate receptor C-terminal domain-containing protein</fullName>
    </recommendedName>
</protein>
<keyword evidence="7" id="KW-0325">Glycoprotein</keyword>
<keyword evidence="10" id="KW-1185">Reference proteome</keyword>
<evidence type="ECO:0000256" key="6">
    <source>
        <dbReference type="ARBA" id="ARBA00023170"/>
    </source>
</evidence>
<dbReference type="EMBL" id="NEVH01013547">
    <property type="protein sequence ID" value="PNF28905.1"/>
    <property type="molecule type" value="Genomic_DNA"/>
</dbReference>
<dbReference type="PANTHER" id="PTHR42643">
    <property type="entry name" value="IONOTROPIC RECEPTOR 20A-RELATED"/>
    <property type="match status" value="1"/>
</dbReference>
<keyword evidence="4 8" id="KW-1133">Transmembrane helix</keyword>
<evidence type="ECO:0000256" key="4">
    <source>
        <dbReference type="ARBA" id="ARBA00022989"/>
    </source>
</evidence>
<feature type="transmembrane region" description="Helical" evidence="8">
    <location>
        <begin position="443"/>
        <end position="467"/>
    </location>
</feature>
<keyword evidence="2" id="KW-1003">Cell membrane</keyword>
<dbReference type="SUPFAM" id="SSF53850">
    <property type="entry name" value="Periplasmic binding protein-like II"/>
    <property type="match status" value="1"/>
</dbReference>
<keyword evidence="6" id="KW-0675">Receptor</keyword>
<proteinExistence type="predicted"/>
<dbReference type="PANTHER" id="PTHR42643:SF30">
    <property type="entry name" value="IONOTROPIC RECEPTOR 40A-RELATED"/>
    <property type="match status" value="1"/>
</dbReference>
<evidence type="ECO:0000256" key="7">
    <source>
        <dbReference type="ARBA" id="ARBA00023180"/>
    </source>
</evidence>
<dbReference type="GO" id="GO:0005886">
    <property type="term" value="C:plasma membrane"/>
    <property type="evidence" value="ECO:0007669"/>
    <property type="project" value="UniProtKB-SubCell"/>
</dbReference>
<dbReference type="Proteomes" id="UP000235965">
    <property type="component" value="Unassembled WGS sequence"/>
</dbReference>
<dbReference type="InterPro" id="IPR052192">
    <property type="entry name" value="Insect_Ionotropic_Sensory_Rcpt"/>
</dbReference>
<organism evidence="9 10">
    <name type="scientific">Cryptotermes secundus</name>
    <dbReference type="NCBI Taxonomy" id="105785"/>
    <lineage>
        <taxon>Eukaryota</taxon>
        <taxon>Metazoa</taxon>
        <taxon>Ecdysozoa</taxon>
        <taxon>Arthropoda</taxon>
        <taxon>Hexapoda</taxon>
        <taxon>Insecta</taxon>
        <taxon>Pterygota</taxon>
        <taxon>Neoptera</taxon>
        <taxon>Polyneoptera</taxon>
        <taxon>Dictyoptera</taxon>
        <taxon>Blattodea</taxon>
        <taxon>Blattoidea</taxon>
        <taxon>Termitoidae</taxon>
        <taxon>Kalotermitidae</taxon>
        <taxon>Cryptotermitinae</taxon>
        <taxon>Cryptotermes</taxon>
    </lineage>
</organism>
<name>A0A2J7QJZ9_9NEOP</name>
<evidence type="ECO:0000256" key="3">
    <source>
        <dbReference type="ARBA" id="ARBA00022692"/>
    </source>
</evidence>
<dbReference type="Gene3D" id="1.10.287.70">
    <property type="match status" value="1"/>
</dbReference>
<sequence length="667" mass="76641">MSYVLILSVFHLQAMVFLINMLSVLHTLLTTTSHDLVSADQRHLVMCVKTILLRHFVSGESLLVSLPSDGYNVTSQEADHLMLMEVMVQNINEEILWPLEIYKPRIQRKQSFLGRQGYPNVFIMFTWFEQEERNIIINLTPQLENLITKGLLNSHARFIIIITDNVVAPGQTALSTVEYLWANFKIFDVLVLCPIINSDLNRSNGMARFHFYSWFPFHSYGQQEILFDECILGKNNQWYSETNLFPSKIPSKFQNYNAITVFTGEVKPSLLLTKNYTEGNRTVLEFRGPEIDMLNLILGTINISFTYSNLRRGNTTDFLTLMAELSSGRLDLMIGALPLHESLTAYGDPSFPYYFTGYKWYVPCPKAVPRVDKISGIFYPSAWLSLVVSFVTMSLVMWGYGSLFKESECHAYETLSNCFYNVWAVAFGVSVHHKPIISELKAIFLLWVCYCYAMNTVFQTFFTSFLVDPGFENPIKDYDELLASGLDFGYGSGSESLFFENYSEFNSKETSFRRSRCLSYEECFLRIFKDRHFATLQVEFFANAFTTVYLPRNEHLLCSLNDYYRIIYVVMYLPKGSHILNPLNRVASRIAESGLFSKWISGLEEFWKIKGVSMLKVDVLTKHSSVDGYFVFNMSHLQIAFCSLAIGLVLSFAVLFAEMLNYSFGCN</sequence>
<evidence type="ECO:0000313" key="10">
    <source>
        <dbReference type="Proteomes" id="UP000235965"/>
    </source>
</evidence>
<accession>A0A2J7QJZ9</accession>
<comment type="caution">
    <text evidence="9">The sequence shown here is derived from an EMBL/GenBank/DDBJ whole genome shotgun (WGS) entry which is preliminary data.</text>
</comment>
<evidence type="ECO:0008006" key="11">
    <source>
        <dbReference type="Google" id="ProtNLM"/>
    </source>
</evidence>
<evidence type="ECO:0000313" key="9">
    <source>
        <dbReference type="EMBL" id="PNF28905.1"/>
    </source>
</evidence>
<feature type="transmembrane region" description="Helical" evidence="8">
    <location>
        <begin position="6"/>
        <end position="29"/>
    </location>
</feature>
<feature type="transmembrane region" description="Helical" evidence="8">
    <location>
        <begin position="637"/>
        <end position="657"/>
    </location>
</feature>
<evidence type="ECO:0000256" key="8">
    <source>
        <dbReference type="SAM" id="Phobius"/>
    </source>
</evidence>
<dbReference type="OrthoDB" id="6506757at2759"/>
<evidence type="ECO:0000256" key="1">
    <source>
        <dbReference type="ARBA" id="ARBA00004651"/>
    </source>
</evidence>
<keyword evidence="5 8" id="KW-0472">Membrane</keyword>
<dbReference type="Gene3D" id="3.40.190.10">
    <property type="entry name" value="Periplasmic binding protein-like II"/>
    <property type="match status" value="1"/>
</dbReference>
<gene>
    <name evidence="9" type="ORF">B7P43_G01810</name>
</gene>
<keyword evidence="3 8" id="KW-0812">Transmembrane</keyword>
<dbReference type="STRING" id="105785.A0A2J7QJZ9"/>
<dbReference type="InParanoid" id="A0A2J7QJZ9"/>
<evidence type="ECO:0000256" key="2">
    <source>
        <dbReference type="ARBA" id="ARBA00022475"/>
    </source>
</evidence>
<dbReference type="FunCoup" id="A0A2J7QJZ9">
    <property type="interactions" value="87"/>
</dbReference>
<reference evidence="9 10" key="1">
    <citation type="submission" date="2017-12" db="EMBL/GenBank/DDBJ databases">
        <title>Hemimetabolous genomes reveal molecular basis of termite eusociality.</title>
        <authorList>
            <person name="Harrison M.C."/>
            <person name="Jongepier E."/>
            <person name="Robertson H.M."/>
            <person name="Arning N."/>
            <person name="Bitard-Feildel T."/>
            <person name="Chao H."/>
            <person name="Childers C.P."/>
            <person name="Dinh H."/>
            <person name="Doddapaneni H."/>
            <person name="Dugan S."/>
            <person name="Gowin J."/>
            <person name="Greiner C."/>
            <person name="Han Y."/>
            <person name="Hu H."/>
            <person name="Hughes D.S.T."/>
            <person name="Huylmans A.-K."/>
            <person name="Kemena C."/>
            <person name="Kremer L.P.M."/>
            <person name="Lee S.L."/>
            <person name="Lopez-Ezquerra A."/>
            <person name="Mallet L."/>
            <person name="Monroy-Kuhn J.M."/>
            <person name="Moser A."/>
            <person name="Murali S.C."/>
            <person name="Muzny D.M."/>
            <person name="Otani S."/>
            <person name="Piulachs M.-D."/>
            <person name="Poelchau M."/>
            <person name="Qu J."/>
            <person name="Schaub F."/>
            <person name="Wada-Katsumata A."/>
            <person name="Worley K.C."/>
            <person name="Xie Q."/>
            <person name="Ylla G."/>
            <person name="Poulsen M."/>
            <person name="Gibbs R.A."/>
            <person name="Schal C."/>
            <person name="Richards S."/>
            <person name="Belles X."/>
            <person name="Korb J."/>
            <person name="Bornberg-Bauer E."/>
        </authorList>
    </citation>
    <scope>NUCLEOTIDE SEQUENCE [LARGE SCALE GENOMIC DNA]</scope>
    <source>
        <tissue evidence="9">Whole body</tissue>
    </source>
</reference>
<feature type="transmembrane region" description="Helical" evidence="8">
    <location>
        <begin position="377"/>
        <end position="400"/>
    </location>
</feature>
<dbReference type="AlphaFoldDB" id="A0A2J7QJZ9"/>